<dbReference type="InterPro" id="IPR023393">
    <property type="entry name" value="START-like_dom_sf"/>
</dbReference>
<accession>A0ABU8F7C4</accession>
<dbReference type="Proteomes" id="UP001364890">
    <property type="component" value="Unassembled WGS sequence"/>
</dbReference>
<keyword evidence="2" id="KW-1185">Reference proteome</keyword>
<name>A0ABU8F7C4_9BACI</name>
<gene>
    <name evidence="1" type="ORF">WAX74_13745</name>
</gene>
<proteinExistence type="predicted"/>
<protein>
    <submittedName>
        <fullName evidence="1">SRPBCC family protein</fullName>
    </submittedName>
</protein>
<sequence>MPVIKYKTYIKAPITICFDLARNVEIHTKTTAKTNEKAVAGVKSGLLNLGDSITWEATHFGIKQRLTAKIIEMNMPFRFVDVMVKGAFHSFTHTHEFVECDTGTMMTDIFEYKAPLGVVGLFADKLFLEKYMRSFISARADELKKIAETNHV</sequence>
<dbReference type="SUPFAM" id="SSF55961">
    <property type="entry name" value="Bet v1-like"/>
    <property type="match status" value="1"/>
</dbReference>
<reference evidence="1 2" key="1">
    <citation type="submission" date="2024-01" db="EMBL/GenBank/DDBJ databases">
        <title>Seven novel Bacillus-like species.</title>
        <authorList>
            <person name="Liu G."/>
        </authorList>
    </citation>
    <scope>NUCLEOTIDE SEQUENCE [LARGE SCALE GENOMIC DNA]</scope>
    <source>
        <strain evidence="1 2">FJAT-51614</strain>
    </source>
</reference>
<evidence type="ECO:0000313" key="2">
    <source>
        <dbReference type="Proteomes" id="UP001364890"/>
    </source>
</evidence>
<dbReference type="CDD" id="cd07820">
    <property type="entry name" value="SRPBCC_3"/>
    <property type="match status" value="1"/>
</dbReference>
<evidence type="ECO:0000313" key="1">
    <source>
        <dbReference type="EMBL" id="MEI4770694.1"/>
    </source>
</evidence>
<dbReference type="Gene3D" id="3.30.530.20">
    <property type="match status" value="1"/>
</dbReference>
<comment type="caution">
    <text evidence="1">The sequence shown here is derived from an EMBL/GenBank/DDBJ whole genome shotgun (WGS) entry which is preliminary data.</text>
</comment>
<dbReference type="RefSeq" id="WP_336498252.1">
    <property type="nucleotide sequence ID" value="NZ_JBAWSY010000010.1"/>
</dbReference>
<dbReference type="EMBL" id="JBAWSY010000010">
    <property type="protein sequence ID" value="MEI4770694.1"/>
    <property type="molecule type" value="Genomic_DNA"/>
</dbReference>
<organism evidence="1 2">
    <name type="scientific">Psychrobacillus mangrovi</name>
    <dbReference type="NCBI Taxonomy" id="3117745"/>
    <lineage>
        <taxon>Bacteria</taxon>
        <taxon>Bacillati</taxon>
        <taxon>Bacillota</taxon>
        <taxon>Bacilli</taxon>
        <taxon>Bacillales</taxon>
        <taxon>Bacillaceae</taxon>
        <taxon>Psychrobacillus</taxon>
    </lineage>
</organism>